<sequence>MGMVMIKCPETGSAIPTGIEMDGDRFRCSAVFFSRTYCRMCAATHEWFAKEAWVYESVLANGKSGGGQPLRAGAA</sequence>
<name>A0A4Y9M0Q1_9BRAD</name>
<dbReference type="EMBL" id="SPQT01000004">
    <property type="protein sequence ID" value="TFV48754.1"/>
    <property type="molecule type" value="Genomic_DNA"/>
</dbReference>
<organism evidence="1 2">
    <name type="scientific">Bradyrhizobium niftali</name>
    <dbReference type="NCBI Taxonomy" id="2560055"/>
    <lineage>
        <taxon>Bacteria</taxon>
        <taxon>Pseudomonadati</taxon>
        <taxon>Pseudomonadota</taxon>
        <taxon>Alphaproteobacteria</taxon>
        <taxon>Hyphomicrobiales</taxon>
        <taxon>Nitrobacteraceae</taxon>
        <taxon>Bradyrhizobium</taxon>
    </lineage>
</organism>
<protein>
    <submittedName>
        <fullName evidence="1">Uncharacterized protein</fullName>
    </submittedName>
</protein>
<dbReference type="Proteomes" id="UP000297966">
    <property type="component" value="Unassembled WGS sequence"/>
</dbReference>
<proteinExistence type="predicted"/>
<dbReference type="OrthoDB" id="7960669at2"/>
<evidence type="ECO:0000313" key="2">
    <source>
        <dbReference type="Proteomes" id="UP000297966"/>
    </source>
</evidence>
<dbReference type="AlphaFoldDB" id="A0A4Y9M0Q1"/>
<accession>A0A4Y9M0Q1</accession>
<evidence type="ECO:0000313" key="1">
    <source>
        <dbReference type="EMBL" id="TFV48754.1"/>
    </source>
</evidence>
<keyword evidence="2" id="KW-1185">Reference proteome</keyword>
<reference evidence="1 2" key="1">
    <citation type="submission" date="2019-03" db="EMBL/GenBank/DDBJ databases">
        <title>Bradyrhizobium diversity isolated from nodules of Chamaecrista fasciculata.</title>
        <authorList>
            <person name="Klepa M.S."/>
            <person name="Urquiaga M.O."/>
            <person name="Hungria M."/>
            <person name="Delamuta J.R."/>
        </authorList>
    </citation>
    <scope>NUCLEOTIDE SEQUENCE [LARGE SCALE GENOMIC DNA]</scope>
    <source>
        <strain evidence="1 2">CNPSo 3448</strain>
    </source>
</reference>
<comment type="caution">
    <text evidence="1">The sequence shown here is derived from an EMBL/GenBank/DDBJ whole genome shotgun (WGS) entry which is preliminary data.</text>
</comment>
<gene>
    <name evidence="1" type="ORF">E4K65_11720</name>
</gene>